<proteinExistence type="predicted"/>
<comment type="caution">
    <text evidence="2">The sequence shown here is derived from an EMBL/GenBank/DDBJ whole genome shotgun (WGS) entry which is preliminary data.</text>
</comment>
<keyword evidence="1" id="KW-1133">Transmembrane helix</keyword>
<dbReference type="OrthoDB" id="711014at2"/>
<name>A0A2A4G8Y1_9FLAO</name>
<gene>
    <name evidence="2" type="ORF">B7P33_09095</name>
</gene>
<reference evidence="2 3" key="1">
    <citation type="submission" date="2017-04" db="EMBL/GenBank/DDBJ databases">
        <title>A new member of the family Flavobacteriaceae isolated from ascidians.</title>
        <authorList>
            <person name="Chen L."/>
        </authorList>
    </citation>
    <scope>NUCLEOTIDE SEQUENCE [LARGE SCALE GENOMIC DNA]</scope>
    <source>
        <strain evidence="2 3">HQA918</strain>
    </source>
</reference>
<dbReference type="RefSeq" id="WP_097440555.1">
    <property type="nucleotide sequence ID" value="NZ_KZ300476.1"/>
</dbReference>
<keyword evidence="1" id="KW-0812">Transmembrane</keyword>
<sequence length="100" mass="11410">MPANPKHLNPNPWHQFAKITAGIIGGYIIAALFHMCLPLWLPSPKKVLITSIYTLYMLWVALLIVPFLFRNGWKAWGLYLVIIAILFGLFYLGSPRNPFV</sequence>
<keyword evidence="3" id="KW-1185">Reference proteome</keyword>
<accession>A0A2A4G8Y1</accession>
<dbReference type="Proteomes" id="UP000219559">
    <property type="component" value="Unassembled WGS sequence"/>
</dbReference>
<organism evidence="2 3">
    <name type="scientific">Sediminicola luteus</name>
    <dbReference type="NCBI Taxonomy" id="319238"/>
    <lineage>
        <taxon>Bacteria</taxon>
        <taxon>Pseudomonadati</taxon>
        <taxon>Bacteroidota</taxon>
        <taxon>Flavobacteriia</taxon>
        <taxon>Flavobacteriales</taxon>
        <taxon>Flavobacteriaceae</taxon>
        <taxon>Sediminicola</taxon>
    </lineage>
</organism>
<evidence type="ECO:0000313" key="2">
    <source>
        <dbReference type="EMBL" id="PCE64434.1"/>
    </source>
</evidence>
<feature type="transmembrane region" description="Helical" evidence="1">
    <location>
        <begin position="21"/>
        <end position="41"/>
    </location>
</feature>
<evidence type="ECO:0000313" key="3">
    <source>
        <dbReference type="Proteomes" id="UP000219559"/>
    </source>
</evidence>
<feature type="transmembrane region" description="Helical" evidence="1">
    <location>
        <begin position="47"/>
        <end position="69"/>
    </location>
</feature>
<evidence type="ECO:0000256" key="1">
    <source>
        <dbReference type="SAM" id="Phobius"/>
    </source>
</evidence>
<dbReference type="AlphaFoldDB" id="A0A2A4G8Y1"/>
<keyword evidence="1" id="KW-0472">Membrane</keyword>
<feature type="transmembrane region" description="Helical" evidence="1">
    <location>
        <begin position="76"/>
        <end position="94"/>
    </location>
</feature>
<dbReference type="EMBL" id="NBWU01000003">
    <property type="protein sequence ID" value="PCE64434.1"/>
    <property type="molecule type" value="Genomic_DNA"/>
</dbReference>
<protein>
    <submittedName>
        <fullName evidence="2">Uncharacterized protein</fullName>
    </submittedName>
</protein>